<feature type="active site" description="Nucleophile" evidence="5">
    <location>
        <position position="366"/>
    </location>
</feature>
<dbReference type="EMBL" id="CP118246">
    <property type="protein sequence ID" value="WDR01691.1"/>
    <property type="molecule type" value="Genomic_DNA"/>
</dbReference>
<evidence type="ECO:0000313" key="8">
    <source>
        <dbReference type="Proteomes" id="UP001220530"/>
    </source>
</evidence>
<dbReference type="InterPro" id="IPR001678">
    <property type="entry name" value="MeTrfase_RsmB-F_NOP2_dom"/>
</dbReference>
<evidence type="ECO:0000256" key="2">
    <source>
        <dbReference type="ARBA" id="ARBA00022679"/>
    </source>
</evidence>
<evidence type="ECO:0000256" key="4">
    <source>
        <dbReference type="ARBA" id="ARBA00022884"/>
    </source>
</evidence>
<proteinExistence type="inferred from homology"/>
<keyword evidence="2 5" id="KW-0808">Transferase</keyword>
<organism evidence="7 8">
    <name type="scientific">Devosia algicola</name>
    <dbReference type="NCBI Taxonomy" id="3026418"/>
    <lineage>
        <taxon>Bacteria</taxon>
        <taxon>Pseudomonadati</taxon>
        <taxon>Pseudomonadota</taxon>
        <taxon>Alphaproteobacteria</taxon>
        <taxon>Hyphomicrobiales</taxon>
        <taxon>Devosiaceae</taxon>
        <taxon>Devosia</taxon>
    </lineage>
</organism>
<dbReference type="CDD" id="cd02440">
    <property type="entry name" value="AdoMet_MTases"/>
    <property type="match status" value="1"/>
</dbReference>
<evidence type="ECO:0000256" key="1">
    <source>
        <dbReference type="ARBA" id="ARBA00022603"/>
    </source>
</evidence>
<dbReference type="SUPFAM" id="SSF48013">
    <property type="entry name" value="NusB-like"/>
    <property type="match status" value="1"/>
</dbReference>
<keyword evidence="8" id="KW-1185">Reference proteome</keyword>
<feature type="domain" description="SAM-dependent MTase RsmB/NOP-type" evidence="6">
    <location>
        <begin position="141"/>
        <end position="436"/>
    </location>
</feature>
<dbReference type="PRINTS" id="PR02008">
    <property type="entry name" value="RCMTFAMILY"/>
</dbReference>
<gene>
    <name evidence="7" type="ORF">PSQ19_13165</name>
</gene>
<feature type="binding site" evidence="5">
    <location>
        <position position="297"/>
    </location>
    <ligand>
        <name>S-adenosyl-L-methionine</name>
        <dbReference type="ChEBI" id="CHEBI:59789"/>
    </ligand>
</feature>
<dbReference type="InterPro" id="IPR035926">
    <property type="entry name" value="NusB-like_sf"/>
</dbReference>
<dbReference type="Gene3D" id="1.10.940.10">
    <property type="entry name" value="NusB-like"/>
    <property type="match status" value="1"/>
</dbReference>
<dbReference type="InterPro" id="IPR023267">
    <property type="entry name" value="RCMT"/>
</dbReference>
<comment type="similarity">
    <text evidence="5">Belongs to the class I-like SAM-binding methyltransferase superfamily. RsmB/NOP family.</text>
</comment>
<accession>A0ABY7YK76</accession>
<feature type="binding site" evidence="5">
    <location>
        <begin position="250"/>
        <end position="256"/>
    </location>
    <ligand>
        <name>S-adenosyl-L-methionine</name>
        <dbReference type="ChEBI" id="CHEBI:59789"/>
    </ligand>
</feature>
<evidence type="ECO:0000313" key="7">
    <source>
        <dbReference type="EMBL" id="WDR01691.1"/>
    </source>
</evidence>
<dbReference type="SUPFAM" id="SSF53335">
    <property type="entry name" value="S-adenosyl-L-methionine-dependent methyltransferases"/>
    <property type="match status" value="1"/>
</dbReference>
<keyword evidence="1 5" id="KW-0489">Methyltransferase</keyword>
<dbReference type="GO" id="GO:0032259">
    <property type="term" value="P:methylation"/>
    <property type="evidence" value="ECO:0007669"/>
    <property type="project" value="UniProtKB-KW"/>
</dbReference>
<sequence>MSERFDCKKEPAGLALRLTAATRLRSVLAGDNFVALDASDIADSRDRATANRLITTALRRHGQISFIIHALLEKGMPGKSGSFEAVLRLSLAQLIFLPDLGAHSAVFLAVEALKRDKKAQHLSGLMNAVLRRAQANSAKYWSLADDLLIPDTFGDTWVDAYGEDAISSFTDALIAGAPLDLTLRDNDPDLIAALGAMPLMGDSVRIETRDRPVEALPGYAEGRWWVQDAASALPARLLGLEAGARVLDLCAAPGGKTAQLIKSGYAVTALDSDAKRMDRLKTNLDRLGYQAETVTADAATFAPDQGFDGVLLDAPCSATGTFRRHPEVIWHRMASDIAGRVSIQRALLINAFRCLNRGGVLLYCVCSLEPEEGEAQVDWALEQLPDLKLLPIRPDEIGDLAGAVSTKGLLRTHPGLAPGGQEGGMDGFFVARFGRH</sequence>
<feature type="binding site" evidence="5">
    <location>
        <position position="313"/>
    </location>
    <ligand>
        <name>S-adenosyl-L-methionine</name>
        <dbReference type="ChEBI" id="CHEBI:59789"/>
    </ligand>
</feature>
<name>A0ABY7YK76_9HYPH</name>
<evidence type="ECO:0000256" key="5">
    <source>
        <dbReference type="PROSITE-ProRule" id="PRU01023"/>
    </source>
</evidence>
<dbReference type="Gene3D" id="3.40.50.150">
    <property type="entry name" value="Vaccinia Virus protein VP39"/>
    <property type="match status" value="1"/>
</dbReference>
<dbReference type="InterPro" id="IPR006027">
    <property type="entry name" value="NusB_RsmB_TIM44"/>
</dbReference>
<reference evidence="7 8" key="1">
    <citation type="submission" date="2023-02" db="EMBL/GenBank/DDBJ databases">
        <title>Devosia algicola sp. nov., isolated from the phycosphere of marine algae.</title>
        <authorList>
            <person name="Kim J.M."/>
            <person name="Lee J.K."/>
            <person name="Choi B.J."/>
            <person name="Bayburt H."/>
            <person name="Jeon C.O."/>
        </authorList>
    </citation>
    <scope>NUCLEOTIDE SEQUENCE [LARGE SCALE GENOMIC DNA]</scope>
    <source>
        <strain evidence="7 8">G20-9</strain>
    </source>
</reference>
<dbReference type="Pfam" id="PF01189">
    <property type="entry name" value="Methyltr_RsmB-F"/>
    <property type="match status" value="1"/>
</dbReference>
<dbReference type="PANTHER" id="PTHR22807">
    <property type="entry name" value="NOP2 YEAST -RELATED NOL1/NOP2/FMU SUN DOMAIN-CONTAINING"/>
    <property type="match status" value="1"/>
</dbReference>
<keyword evidence="3 5" id="KW-0949">S-adenosyl-L-methionine</keyword>
<protein>
    <submittedName>
        <fullName evidence="7">RsmB/NOP family class I SAM-dependent RNA methyltransferase</fullName>
    </submittedName>
</protein>
<dbReference type="Pfam" id="PF01029">
    <property type="entry name" value="NusB"/>
    <property type="match status" value="1"/>
</dbReference>
<feature type="binding site" evidence="5">
    <location>
        <position position="271"/>
    </location>
    <ligand>
        <name>S-adenosyl-L-methionine</name>
        <dbReference type="ChEBI" id="CHEBI:59789"/>
    </ligand>
</feature>
<dbReference type="InterPro" id="IPR049560">
    <property type="entry name" value="MeTrfase_RsmB-F_NOP2_cat"/>
</dbReference>
<keyword evidence="4 5" id="KW-0694">RNA-binding</keyword>
<dbReference type="PANTHER" id="PTHR22807:SF61">
    <property type="entry name" value="NOL1_NOP2_SUN FAMILY PROTEIN _ ANTITERMINATION NUSB DOMAIN-CONTAINING PROTEIN"/>
    <property type="match status" value="1"/>
</dbReference>
<dbReference type="PROSITE" id="PS51686">
    <property type="entry name" value="SAM_MT_RSMB_NOP"/>
    <property type="match status" value="1"/>
</dbReference>
<evidence type="ECO:0000259" key="6">
    <source>
        <dbReference type="PROSITE" id="PS51686"/>
    </source>
</evidence>
<dbReference type="Proteomes" id="UP001220530">
    <property type="component" value="Chromosome"/>
</dbReference>
<dbReference type="RefSeq" id="WP_282218101.1">
    <property type="nucleotide sequence ID" value="NZ_CP118246.1"/>
</dbReference>
<dbReference type="GO" id="GO:0008168">
    <property type="term" value="F:methyltransferase activity"/>
    <property type="evidence" value="ECO:0007669"/>
    <property type="project" value="UniProtKB-KW"/>
</dbReference>
<evidence type="ECO:0000256" key="3">
    <source>
        <dbReference type="ARBA" id="ARBA00022691"/>
    </source>
</evidence>
<dbReference type="InterPro" id="IPR029063">
    <property type="entry name" value="SAM-dependent_MTases_sf"/>
</dbReference>